<feature type="chain" id="PRO_5042072604" evidence="2">
    <location>
        <begin position="16"/>
        <end position="121"/>
    </location>
</feature>
<proteinExistence type="predicted"/>
<evidence type="ECO:0000313" key="3">
    <source>
        <dbReference type="EMBL" id="GFH55551.1"/>
    </source>
</evidence>
<feature type="compositionally biased region" description="Basic and acidic residues" evidence="1">
    <location>
        <begin position="91"/>
        <end position="108"/>
    </location>
</feature>
<sequence length="121" mass="13390">MKIIQLLLALPLVSAFSIDASGRRGFLTQSTAAIASLVAAPIVAHAEDVDDLAMPSEEDEKARIAAEMEERIRRKRELQKKAAQPATFKDSLVKEKDKQKDLQKSKEERRAALCEELGRGC</sequence>
<feature type="signal peptide" evidence="2">
    <location>
        <begin position="1"/>
        <end position="15"/>
    </location>
</feature>
<keyword evidence="4" id="KW-1185">Reference proteome</keyword>
<comment type="caution">
    <text evidence="3">The sequence shown here is derived from an EMBL/GenBank/DDBJ whole genome shotgun (WGS) entry which is preliminary data.</text>
</comment>
<dbReference type="AlphaFoldDB" id="A0AAD3D2E9"/>
<gene>
    <name evidence="3" type="ORF">CTEN210_12027</name>
</gene>
<evidence type="ECO:0000313" key="4">
    <source>
        <dbReference type="Proteomes" id="UP001054902"/>
    </source>
</evidence>
<name>A0AAD3D2E9_9STRA</name>
<dbReference type="InterPro" id="IPR006311">
    <property type="entry name" value="TAT_signal"/>
</dbReference>
<protein>
    <submittedName>
        <fullName evidence="3">Uncharacterized protein</fullName>
    </submittedName>
</protein>
<organism evidence="3 4">
    <name type="scientific">Chaetoceros tenuissimus</name>
    <dbReference type="NCBI Taxonomy" id="426638"/>
    <lineage>
        <taxon>Eukaryota</taxon>
        <taxon>Sar</taxon>
        <taxon>Stramenopiles</taxon>
        <taxon>Ochrophyta</taxon>
        <taxon>Bacillariophyta</taxon>
        <taxon>Coscinodiscophyceae</taxon>
        <taxon>Chaetocerotophycidae</taxon>
        <taxon>Chaetocerotales</taxon>
        <taxon>Chaetocerotaceae</taxon>
        <taxon>Chaetoceros</taxon>
    </lineage>
</organism>
<dbReference type="Proteomes" id="UP001054902">
    <property type="component" value="Unassembled WGS sequence"/>
</dbReference>
<dbReference type="EMBL" id="BLLK01000049">
    <property type="protein sequence ID" value="GFH55551.1"/>
    <property type="molecule type" value="Genomic_DNA"/>
</dbReference>
<keyword evidence="2" id="KW-0732">Signal</keyword>
<dbReference type="PROSITE" id="PS51318">
    <property type="entry name" value="TAT"/>
    <property type="match status" value="1"/>
</dbReference>
<accession>A0AAD3D2E9</accession>
<evidence type="ECO:0000256" key="2">
    <source>
        <dbReference type="SAM" id="SignalP"/>
    </source>
</evidence>
<feature type="region of interest" description="Disordered" evidence="1">
    <location>
        <begin position="75"/>
        <end position="108"/>
    </location>
</feature>
<evidence type="ECO:0000256" key="1">
    <source>
        <dbReference type="SAM" id="MobiDB-lite"/>
    </source>
</evidence>
<reference evidence="3 4" key="1">
    <citation type="journal article" date="2021" name="Sci. Rep.">
        <title>The genome of the diatom Chaetoceros tenuissimus carries an ancient integrated fragment of an extant virus.</title>
        <authorList>
            <person name="Hongo Y."/>
            <person name="Kimura K."/>
            <person name="Takaki Y."/>
            <person name="Yoshida Y."/>
            <person name="Baba S."/>
            <person name="Kobayashi G."/>
            <person name="Nagasaki K."/>
            <person name="Hano T."/>
            <person name="Tomaru Y."/>
        </authorList>
    </citation>
    <scope>NUCLEOTIDE SEQUENCE [LARGE SCALE GENOMIC DNA]</scope>
    <source>
        <strain evidence="3 4">NIES-3715</strain>
    </source>
</reference>